<dbReference type="InterPro" id="IPR007372">
    <property type="entry name" value="Lipid/polyisoprenoid-bd_YceI"/>
</dbReference>
<dbReference type="InterPro" id="IPR036761">
    <property type="entry name" value="TTHA0802/YceI-like_sf"/>
</dbReference>
<evidence type="ECO:0000313" key="4">
    <source>
        <dbReference type="Proteomes" id="UP000631300"/>
    </source>
</evidence>
<feature type="signal peptide" evidence="1">
    <location>
        <begin position="1"/>
        <end position="24"/>
    </location>
</feature>
<accession>A0A918JPM1</accession>
<keyword evidence="4" id="KW-1185">Reference proteome</keyword>
<keyword evidence="1" id="KW-0732">Signal</keyword>
<dbReference type="PANTHER" id="PTHR34406:SF1">
    <property type="entry name" value="PROTEIN YCEI"/>
    <property type="match status" value="1"/>
</dbReference>
<feature type="domain" description="Lipid/polyisoprenoid-binding YceI-like" evidence="2">
    <location>
        <begin position="25"/>
        <end position="193"/>
    </location>
</feature>
<reference evidence="3" key="2">
    <citation type="submission" date="2020-09" db="EMBL/GenBank/DDBJ databases">
        <authorList>
            <person name="Sun Q."/>
            <person name="Kim S."/>
        </authorList>
    </citation>
    <scope>NUCLEOTIDE SEQUENCE</scope>
    <source>
        <strain evidence="3">KCTC 22164</strain>
    </source>
</reference>
<dbReference type="Proteomes" id="UP000631300">
    <property type="component" value="Unassembled WGS sequence"/>
</dbReference>
<dbReference type="EMBL" id="BMXP01000007">
    <property type="protein sequence ID" value="GGW90818.1"/>
    <property type="molecule type" value="Genomic_DNA"/>
</dbReference>
<evidence type="ECO:0000313" key="3">
    <source>
        <dbReference type="EMBL" id="GGW90818.1"/>
    </source>
</evidence>
<protein>
    <recommendedName>
        <fullName evidence="2">Lipid/polyisoprenoid-binding YceI-like domain-containing protein</fullName>
    </recommendedName>
</protein>
<dbReference type="SMART" id="SM00867">
    <property type="entry name" value="YceI"/>
    <property type="match status" value="1"/>
</dbReference>
<gene>
    <name evidence="3" type="ORF">GCM10007391_26390</name>
</gene>
<dbReference type="Pfam" id="PF04264">
    <property type="entry name" value="YceI"/>
    <property type="match status" value="1"/>
</dbReference>
<dbReference type="PANTHER" id="PTHR34406">
    <property type="entry name" value="PROTEIN YCEI"/>
    <property type="match status" value="1"/>
</dbReference>
<organism evidence="3 4">
    <name type="scientific">Alteromonas halophila</name>
    <dbReference type="NCBI Taxonomy" id="516698"/>
    <lineage>
        <taxon>Bacteria</taxon>
        <taxon>Pseudomonadati</taxon>
        <taxon>Pseudomonadota</taxon>
        <taxon>Gammaproteobacteria</taxon>
        <taxon>Alteromonadales</taxon>
        <taxon>Alteromonadaceae</taxon>
        <taxon>Alteromonas/Salinimonas group</taxon>
        <taxon>Alteromonas</taxon>
    </lineage>
</organism>
<dbReference type="AlphaFoldDB" id="A0A918JPM1"/>
<reference evidence="3" key="1">
    <citation type="journal article" date="2014" name="Int. J. Syst. Evol. Microbiol.">
        <title>Complete genome sequence of Corynebacterium casei LMG S-19264T (=DSM 44701T), isolated from a smear-ripened cheese.</title>
        <authorList>
            <consortium name="US DOE Joint Genome Institute (JGI-PGF)"/>
            <person name="Walter F."/>
            <person name="Albersmeier A."/>
            <person name="Kalinowski J."/>
            <person name="Ruckert C."/>
        </authorList>
    </citation>
    <scope>NUCLEOTIDE SEQUENCE</scope>
    <source>
        <strain evidence="3">KCTC 22164</strain>
    </source>
</reference>
<comment type="caution">
    <text evidence="3">The sequence shown here is derived from an EMBL/GenBank/DDBJ whole genome shotgun (WGS) entry which is preliminary data.</text>
</comment>
<dbReference type="InterPro" id="IPR027016">
    <property type="entry name" value="UCP029811"/>
</dbReference>
<dbReference type="PIRSF" id="PIRSF029811">
    <property type="entry name" value="UCP029811"/>
    <property type="match status" value="1"/>
</dbReference>
<evidence type="ECO:0000259" key="2">
    <source>
        <dbReference type="SMART" id="SM00867"/>
    </source>
</evidence>
<evidence type="ECO:0000256" key="1">
    <source>
        <dbReference type="SAM" id="SignalP"/>
    </source>
</evidence>
<dbReference type="RefSeq" id="WP_189407189.1">
    <property type="nucleotide sequence ID" value="NZ_BMXP01000007.1"/>
</dbReference>
<sequence length="194" mass="20677">MKHSCKRVVAATALALGLSAPAFAQWSLSSDKSSLHFLSTKNAQVTEVHQFHSLSGSVSQDGKLNVDVDLASVDTSIEIRDTRMKELLFKVADNPRATFTAALPQPMMAMEAGDTMTGEVKGSLTLHGESMPASFMVRASKLSDETLTVSTVAPTLIEADNFSLVKGLKELQSIAGLNSITTTVPVTFSVVFSQ</sequence>
<dbReference type="SUPFAM" id="SSF101874">
    <property type="entry name" value="YceI-like"/>
    <property type="match status" value="1"/>
</dbReference>
<name>A0A918JPM1_9ALTE</name>
<dbReference type="Gene3D" id="2.40.128.110">
    <property type="entry name" value="Lipid/polyisoprenoid-binding, YceI-like"/>
    <property type="match status" value="1"/>
</dbReference>
<feature type="chain" id="PRO_5036719111" description="Lipid/polyisoprenoid-binding YceI-like domain-containing protein" evidence="1">
    <location>
        <begin position="25"/>
        <end position="194"/>
    </location>
</feature>
<proteinExistence type="predicted"/>